<protein>
    <submittedName>
        <fullName evidence="2">Uncharacterized protein</fullName>
    </submittedName>
</protein>
<gene>
    <name evidence="2" type="ORF">CYMTET_27196</name>
</gene>
<feature type="region of interest" description="Disordered" evidence="1">
    <location>
        <begin position="249"/>
        <end position="355"/>
    </location>
</feature>
<name>A0AAE0FQJ5_9CHLO</name>
<dbReference type="EMBL" id="LGRX02014834">
    <property type="protein sequence ID" value="KAK3264039.1"/>
    <property type="molecule type" value="Genomic_DNA"/>
</dbReference>
<sequence>MEDMDAKIKVSEEKQEVERTEEGDIAGNNGETEGDDAEFVPHPGSLCGHQGVPRGPAFTGEPENPDSSFNAILIRILTEQEQFATAVRAAASSQASQLPAEARNGKLAEGQPPAGTLQSDAVISNKSTEDPFLYLSPDTYGRTRLLLQSIHLNNTKIPMKTPLSLLHDYAMRSKSTVDITCDEVPSEQKPDEESQHEKNGGFSVMVQVLNAGQLAHPSAQGSGVMPSKKVARQVAAAACIESLLGAGVPQSDFTERTGKGAGKGKGSDPTKGGKGKGVGKGFGKGKGIGGGRGKMSMGSEAGDGYGYRETGGSFTGRKRDFDSALGGGSKGSKGGKGKGGKGGKGMGKGSKGGMGTFEQYEEFDHPQMEMLEMYDPMNQVSKMQRGNAAEFEMAPFGAEQGMMLQQQGVTYMTQPLAQYGMAGQMGGQMGGQQMFQRYDPMAASGYVEVSDQQQFIAVPSQQFEQGAPMGGMMGVPEMGPNVIQASDLMGATNVQVVSQQQAMGMPQQFMFR</sequence>
<dbReference type="Proteomes" id="UP001190700">
    <property type="component" value="Unassembled WGS sequence"/>
</dbReference>
<feature type="compositionally biased region" description="Basic and acidic residues" evidence="1">
    <location>
        <begin position="1"/>
        <end position="22"/>
    </location>
</feature>
<reference evidence="2 3" key="1">
    <citation type="journal article" date="2015" name="Genome Biol. Evol.">
        <title>Comparative Genomics of a Bacterivorous Green Alga Reveals Evolutionary Causalities and Consequences of Phago-Mixotrophic Mode of Nutrition.</title>
        <authorList>
            <person name="Burns J.A."/>
            <person name="Paasch A."/>
            <person name="Narechania A."/>
            <person name="Kim E."/>
        </authorList>
    </citation>
    <scope>NUCLEOTIDE SEQUENCE [LARGE SCALE GENOMIC DNA]</scope>
    <source>
        <strain evidence="2 3">PLY_AMNH</strain>
    </source>
</reference>
<proteinExistence type="predicted"/>
<evidence type="ECO:0000313" key="3">
    <source>
        <dbReference type="Proteomes" id="UP001190700"/>
    </source>
</evidence>
<feature type="compositionally biased region" description="Gly residues" evidence="1">
    <location>
        <begin position="342"/>
        <end position="355"/>
    </location>
</feature>
<keyword evidence="3" id="KW-1185">Reference proteome</keyword>
<evidence type="ECO:0000313" key="2">
    <source>
        <dbReference type="EMBL" id="KAK3264039.1"/>
    </source>
</evidence>
<dbReference type="Gene3D" id="3.30.160.20">
    <property type="match status" value="1"/>
</dbReference>
<dbReference type="AlphaFoldDB" id="A0AAE0FQJ5"/>
<evidence type="ECO:0000256" key="1">
    <source>
        <dbReference type="SAM" id="MobiDB-lite"/>
    </source>
</evidence>
<feature type="compositionally biased region" description="Gly residues" evidence="1">
    <location>
        <begin position="275"/>
        <end position="293"/>
    </location>
</feature>
<comment type="caution">
    <text evidence="2">The sequence shown here is derived from an EMBL/GenBank/DDBJ whole genome shotgun (WGS) entry which is preliminary data.</text>
</comment>
<feature type="region of interest" description="Disordered" evidence="1">
    <location>
        <begin position="98"/>
        <end position="118"/>
    </location>
</feature>
<organism evidence="2 3">
    <name type="scientific">Cymbomonas tetramitiformis</name>
    <dbReference type="NCBI Taxonomy" id="36881"/>
    <lineage>
        <taxon>Eukaryota</taxon>
        <taxon>Viridiplantae</taxon>
        <taxon>Chlorophyta</taxon>
        <taxon>Pyramimonadophyceae</taxon>
        <taxon>Pyramimonadales</taxon>
        <taxon>Pyramimonadaceae</taxon>
        <taxon>Cymbomonas</taxon>
    </lineage>
</organism>
<feature type="region of interest" description="Disordered" evidence="1">
    <location>
        <begin position="1"/>
        <end position="43"/>
    </location>
</feature>
<dbReference type="SUPFAM" id="SSF54768">
    <property type="entry name" value="dsRNA-binding domain-like"/>
    <property type="match status" value="1"/>
</dbReference>
<accession>A0AAE0FQJ5</accession>